<reference evidence="3 4" key="1">
    <citation type="journal article" date="2015" name="Stand. Genomic Sci.">
        <title>Genomic Encyclopedia of Bacterial and Archaeal Type Strains, Phase III: the genomes of soil and plant-associated and newly described type strains.</title>
        <authorList>
            <person name="Whitman W.B."/>
            <person name="Woyke T."/>
            <person name="Klenk H.P."/>
            <person name="Zhou Y."/>
            <person name="Lilburn T.G."/>
            <person name="Beck B.J."/>
            <person name="De Vos P."/>
            <person name="Vandamme P."/>
            <person name="Eisen J.A."/>
            <person name="Garrity G."/>
            <person name="Hugenholtz P."/>
            <person name="Kyrpides N.C."/>
        </authorList>
    </citation>
    <scope>NUCLEOTIDE SEQUENCE [LARGE SCALE GENOMIC DNA]</scope>
    <source>
        <strain evidence="3 4">CGMCC 1.10822</strain>
    </source>
</reference>
<keyword evidence="4" id="KW-1185">Reference proteome</keyword>
<organism evidence="3 4">
    <name type="scientific">Pseudoduganella lurida</name>
    <dbReference type="NCBI Taxonomy" id="1036180"/>
    <lineage>
        <taxon>Bacteria</taxon>
        <taxon>Pseudomonadati</taxon>
        <taxon>Pseudomonadota</taxon>
        <taxon>Betaproteobacteria</taxon>
        <taxon>Burkholderiales</taxon>
        <taxon>Oxalobacteraceae</taxon>
        <taxon>Telluria group</taxon>
        <taxon>Pseudoduganella</taxon>
    </lineage>
</organism>
<dbReference type="Pfam" id="PF07589">
    <property type="entry name" value="PEP-CTERM"/>
    <property type="match status" value="1"/>
</dbReference>
<evidence type="ECO:0000313" key="3">
    <source>
        <dbReference type="EMBL" id="TWI63683.1"/>
    </source>
</evidence>
<protein>
    <submittedName>
        <fullName evidence="3">Putative secreted protein with PEP-CTERM sorting signal</fullName>
    </submittedName>
</protein>
<dbReference type="AlphaFoldDB" id="A0A562R4B3"/>
<evidence type="ECO:0000259" key="2">
    <source>
        <dbReference type="Pfam" id="PF07589"/>
    </source>
</evidence>
<evidence type="ECO:0000313" key="4">
    <source>
        <dbReference type="Proteomes" id="UP000318431"/>
    </source>
</evidence>
<evidence type="ECO:0000256" key="1">
    <source>
        <dbReference type="SAM" id="SignalP"/>
    </source>
</evidence>
<sequence length="199" mass="21261">MFKPLMLASLLTASVATNATAGTWQFSYTGFQDSNSGAILADYQISGKFSGSDDNSDGILELAEISSLYVNGMEYIGCGTGSDYYHCGTEQFSYHIGGQLDFVAGQYGYDPEGAFGGGHYYQTGVGEFEYHNAFGQYTEQAYLWTAQTAFAISSGTVLAGEVVSAVPEPATWTMLAAGLLLVGGTALRRRPSMLTPHRL</sequence>
<name>A0A562R4B3_9BURK</name>
<feature type="domain" description="Ice-binding protein C-terminal" evidence="2">
    <location>
        <begin position="165"/>
        <end position="190"/>
    </location>
</feature>
<feature type="signal peptide" evidence="1">
    <location>
        <begin position="1"/>
        <end position="21"/>
    </location>
</feature>
<dbReference type="Proteomes" id="UP000318431">
    <property type="component" value="Unassembled WGS sequence"/>
</dbReference>
<dbReference type="OrthoDB" id="8708394at2"/>
<comment type="caution">
    <text evidence="3">The sequence shown here is derived from an EMBL/GenBank/DDBJ whole genome shotgun (WGS) entry which is preliminary data.</text>
</comment>
<proteinExistence type="predicted"/>
<gene>
    <name evidence="3" type="ORF">IP91_03655</name>
</gene>
<dbReference type="EMBL" id="VLLB01000006">
    <property type="protein sequence ID" value="TWI63683.1"/>
    <property type="molecule type" value="Genomic_DNA"/>
</dbReference>
<dbReference type="InterPro" id="IPR013424">
    <property type="entry name" value="Ice-binding_C"/>
</dbReference>
<dbReference type="RefSeq" id="WP_145650532.1">
    <property type="nucleotide sequence ID" value="NZ_VLLB01000006.1"/>
</dbReference>
<feature type="chain" id="PRO_5022095532" evidence="1">
    <location>
        <begin position="22"/>
        <end position="199"/>
    </location>
</feature>
<accession>A0A562R4B3</accession>
<dbReference type="NCBIfam" id="TIGR02595">
    <property type="entry name" value="PEP_CTERM"/>
    <property type="match status" value="1"/>
</dbReference>
<keyword evidence="1" id="KW-0732">Signal</keyword>